<dbReference type="GO" id="GO:0009306">
    <property type="term" value="P:protein secretion"/>
    <property type="evidence" value="ECO:0007669"/>
    <property type="project" value="InterPro"/>
</dbReference>
<keyword evidence="3 6" id="KW-1133">Transmembrane helix</keyword>
<sequence>MVNSSKGTNQGTDQSQPPRKSRRSRWLKIGLGTGAVVLVAAAGGAWWLSRYVRQELAPLVSKQLTEILQRPVEVGEITGFGLSQLRFGESRIPATPTDSDRVTIPALVVRFHPWQALQERTLSLQITAIDAQVYLEQDADGTWLATSLNLAEPSGPLTIEVAEVRLDNGTVTVVPRSPEGLVGSPVELSQIQAHAQLQQDQSTFTADLQGQLGADASLNLTASGDFQLQEATAQVQGQNLPLPLLLGLVANPTPLPFALTSGSSNVDLSLGVTAGQLTSLQGNLNLDNLSAQLPDRPLPLSLDTAQLTLKTAELSGGQLTALQGNLKLNNLSAPFADSSTPLTLASAQVNLDNLTLSDGDLNSLTLLGNLSLDNLSAPIPTLPAPLTVARGQMSFKDDRLIVDDLKAQLANLTAVTTGSVNWRNQTLDLVTTIAAVDLGEILTTLALKPPVAVGGTVDTRLSLGGTFAQPTLEGEIETVGGLQVDRLGLRSASTRFGINNVLALIPTANPAPDIIPTLSLQGTRLVAELVGVVQGGGSITLTPDLGLALDFFAEALPLEALAQAYGSTVPVALGNLSAQTQIRGTLANPQVVAQFQALEAAYPLQGQVQLLGDVLVLDNAVISVAGGTLRAQGRQAGDRWLLAVNASQVQPSLLDLPVEGIVDGIFNLSGPRNSFTPQDIRAQGDVTLSQGISLIRSPLTATWAWNGKDLAILEARATGFQGRGTIAVALPGDSPTPGITGLDLAVQLTDYGLAALPLALPPQLDLQGQASFNGTLQGTPTAPRIQGTVAVANLAVNQTPFDTQLAGNITQTAQGLALTLAGDNDQLQLNLDADYQPQYAFIQRDQGTVQARRQDQQFNINIQQFPLSTLGLKAELPQLGEQVVAGLVSGQVNLDLESLVAVGGITVSQPNWGTLQADYAQTQFRFANNALDLFNGVFALGDSRFSLEGRGVLAEDPQFKLAIAVEQGQVRDFLTALQWFDLVDVGRGLLPPSYDTAGELGSLSVGIAQAPVGQQLQRFSEIKARVSRTLVERQEQRKIPPLRELEGAFGGSITVAGSRDQGIQAQFNLGGEDWSWGDYHANRVALTGEFADNQFTLQPVLLESDTMEVRFAGTLGGERQTGQLTIQELPVGLVRQFIDVPVDVEGQFNLQATLGGSVADPQILGDLSLVNGTLNQVSLVTRETGFSYLNGRLQFGGVLELDRNAATPVLLNGDIPYALPFSTVQPDSNAIDISLKVQDEGLALVSLISQDNLTWLGGKGEVTLKVGGTVQEPIAEGEVVLRGASVSAKALPEGEIITDLVGTIRFVRDRLQVDQLVGQFSEGQVTAVGILPLAVPFADDDRDRATPLAVNFQNLNLNLPGLYNGGAGGDVRVIGSALNPRITGTVQLQDGDVLIPDPATVALQQLRRLRQGDNPPAANALAISPITFDNLTLQLADQVNVTSQPLFSFRAVGDLIINGGLGDLRPEGTINVTRGQVNLFTTSFILARRRENVAIFRPENGLDPDLDVELQASVTEISNQIPSAGPIAQSEILDSPVSSLNELQTIRIRASVVGPASKLLQNLSLSSRPARSQSELYALVGGGFVNTLGQGGDSTLALANLAGSALINNLQSAINNVLSGPVDFRLFPTIVDSNRSKEQADNDATPDQVSNTLALGAELGINLTNSMSFSVLRLLTLDLPTRFNLRYQLNDNLQLRGASDFQGDNRFVVEYERRF</sequence>
<feature type="domain" description="Translocation and assembly module TamB C-terminal" evidence="7">
    <location>
        <begin position="1320"/>
        <end position="1715"/>
    </location>
</feature>
<dbReference type="RefSeq" id="WP_017714461.1">
    <property type="nucleotide sequence ID" value="NZ_KB235942.1"/>
</dbReference>
<protein>
    <recommendedName>
        <fullName evidence="7">Translocation and assembly module TamB C-terminal domain-containing protein</fullName>
    </recommendedName>
</protein>
<evidence type="ECO:0000256" key="2">
    <source>
        <dbReference type="ARBA" id="ARBA00022692"/>
    </source>
</evidence>
<reference evidence="8" key="1">
    <citation type="submission" date="2012-04" db="EMBL/GenBank/DDBJ databases">
        <authorList>
            <person name="Borisov I.G."/>
            <person name="Ivanikova N.V."/>
            <person name="Pinevich A.V."/>
        </authorList>
    </citation>
    <scope>NUCLEOTIDE SEQUENCE</scope>
    <source>
        <strain evidence="8">CALU 1027</strain>
    </source>
</reference>
<dbReference type="EMBL" id="AJTX02000005">
    <property type="protein sequence ID" value="KKI99530.1"/>
    <property type="molecule type" value="Genomic_DNA"/>
</dbReference>
<dbReference type="GO" id="GO:0005886">
    <property type="term" value="C:plasma membrane"/>
    <property type="evidence" value="ECO:0007669"/>
    <property type="project" value="InterPro"/>
</dbReference>
<comment type="subcellular location">
    <subcellularLocation>
        <location evidence="1">Membrane</location>
        <topology evidence="1">Single-pass membrane protein</topology>
    </subcellularLocation>
</comment>
<evidence type="ECO:0000313" key="9">
    <source>
        <dbReference type="Proteomes" id="UP000034681"/>
    </source>
</evidence>
<dbReference type="Pfam" id="PF05359">
    <property type="entry name" value="DUF748"/>
    <property type="match status" value="1"/>
</dbReference>
<evidence type="ECO:0000259" key="7">
    <source>
        <dbReference type="Pfam" id="PF04357"/>
    </source>
</evidence>
<dbReference type="InterPro" id="IPR053022">
    <property type="entry name" value="Chloroplast_translocon_comp"/>
</dbReference>
<keyword evidence="2 6" id="KW-0812">Transmembrane</keyword>
<gene>
    <name evidence="8" type="ORF">PROH_13185</name>
</gene>
<accession>A0A0M2PSN1</accession>
<feature type="compositionally biased region" description="Polar residues" evidence="5">
    <location>
        <begin position="1"/>
        <end position="13"/>
    </location>
</feature>
<dbReference type="PANTHER" id="PTHR34457">
    <property type="entry name" value="EMBRYO DEFECTIVE 2410"/>
    <property type="match status" value="1"/>
</dbReference>
<dbReference type="Pfam" id="PF04357">
    <property type="entry name" value="TamB"/>
    <property type="match status" value="1"/>
</dbReference>
<dbReference type="Proteomes" id="UP000034681">
    <property type="component" value="Unassembled WGS sequence"/>
</dbReference>
<evidence type="ECO:0000313" key="8">
    <source>
        <dbReference type="EMBL" id="KKI99530.1"/>
    </source>
</evidence>
<comment type="caution">
    <text evidence="8">The sequence shown here is derived from an EMBL/GenBank/DDBJ whole genome shotgun (WGS) entry which is preliminary data.</text>
</comment>
<organism evidence="8 9">
    <name type="scientific">Prochlorothrix hollandica PCC 9006 = CALU 1027</name>
    <dbReference type="NCBI Taxonomy" id="317619"/>
    <lineage>
        <taxon>Bacteria</taxon>
        <taxon>Bacillati</taxon>
        <taxon>Cyanobacteriota</taxon>
        <taxon>Cyanophyceae</taxon>
        <taxon>Prochlorotrichales</taxon>
        <taxon>Prochlorotrichaceae</taxon>
        <taxon>Prochlorothrix</taxon>
    </lineage>
</organism>
<name>A0A0M2PSN1_PROHO</name>
<evidence type="ECO:0000256" key="6">
    <source>
        <dbReference type="SAM" id="Phobius"/>
    </source>
</evidence>
<dbReference type="InterPro" id="IPR007452">
    <property type="entry name" value="TamB_C"/>
</dbReference>
<dbReference type="eggNOG" id="COG2911">
    <property type="taxonomic scope" value="Bacteria"/>
</dbReference>
<evidence type="ECO:0000256" key="5">
    <source>
        <dbReference type="SAM" id="MobiDB-lite"/>
    </source>
</evidence>
<dbReference type="InterPro" id="IPR008023">
    <property type="entry name" value="DUF748"/>
</dbReference>
<evidence type="ECO:0000256" key="4">
    <source>
        <dbReference type="ARBA" id="ARBA00023136"/>
    </source>
</evidence>
<evidence type="ECO:0000256" key="1">
    <source>
        <dbReference type="ARBA" id="ARBA00004167"/>
    </source>
</evidence>
<dbReference type="PANTHER" id="PTHR34457:SF3">
    <property type="entry name" value="PROTEIN TIC236, CHLOROPLASTIC"/>
    <property type="match status" value="1"/>
</dbReference>
<evidence type="ECO:0000256" key="3">
    <source>
        <dbReference type="ARBA" id="ARBA00022989"/>
    </source>
</evidence>
<keyword evidence="9" id="KW-1185">Reference proteome</keyword>
<keyword evidence="4 6" id="KW-0472">Membrane</keyword>
<dbReference type="OrthoDB" id="536281at2"/>
<proteinExistence type="predicted"/>
<dbReference type="STRING" id="317619.GCA_000332315_04362"/>
<feature type="transmembrane region" description="Helical" evidence="6">
    <location>
        <begin position="26"/>
        <end position="48"/>
    </location>
</feature>
<feature type="region of interest" description="Disordered" evidence="5">
    <location>
        <begin position="1"/>
        <end position="24"/>
    </location>
</feature>